<dbReference type="InterPro" id="IPR056290">
    <property type="entry name" value="CEPT76/DRC7_peptidase-like_dom"/>
</dbReference>
<dbReference type="InterPro" id="IPR035892">
    <property type="entry name" value="C2_domain_sf"/>
</dbReference>
<feature type="region of interest" description="Disordered" evidence="3">
    <location>
        <begin position="120"/>
        <end position="154"/>
    </location>
</feature>
<evidence type="ECO:0000259" key="4">
    <source>
        <dbReference type="Pfam" id="PF15627"/>
    </source>
</evidence>
<evidence type="ECO:0000313" key="8">
    <source>
        <dbReference type="Proteomes" id="UP001648503"/>
    </source>
</evidence>
<evidence type="ECO:0000313" key="7">
    <source>
        <dbReference type="EMBL" id="KAH6595214.1"/>
    </source>
</evidence>
<comment type="subcellular location">
    <subcellularLocation>
        <location evidence="1">Cytoplasm</location>
        <location evidence="1">Cytoskeleton</location>
        <location evidence="1">Microtubule organizing center</location>
        <location evidence="1">Centrosome</location>
    </subcellularLocation>
</comment>
<dbReference type="SUPFAM" id="SSF49562">
    <property type="entry name" value="C2 domain (Calcium/lipid-binding domain, CaLB)"/>
    <property type="match status" value="1"/>
</dbReference>
<dbReference type="EMBL" id="JAFCIX010000312">
    <property type="protein sequence ID" value="KAH6595214.1"/>
    <property type="molecule type" value="Genomic_DNA"/>
</dbReference>
<protein>
    <recommendedName>
        <fullName evidence="9">CEP76 C2 domain-containing protein</fullName>
    </recommendedName>
</protein>
<dbReference type="Pfam" id="PF24656">
    <property type="entry name" value="CEPT76_peptidase"/>
    <property type="match status" value="1"/>
</dbReference>
<dbReference type="Pfam" id="PF15627">
    <property type="entry name" value="CEP76-C2"/>
    <property type="match status" value="1"/>
</dbReference>
<comment type="caution">
    <text evidence="7">The sequence shown here is derived from an EMBL/GenBank/DDBJ whole genome shotgun (WGS) entry which is preliminary data.</text>
</comment>
<sequence>MKPISTSTIPGSKRTTAPVTGVAATTGNASGSNYQSRSSAQTALDSDAITNLRALIASQICLEDLQAAVSPLAKQELIDSKEGSIPVSTQSREAKIRAALQSSGLIDRLSDQVYGRIHKDQESNSVQNPPSLLPGTLGTTQAESSPQPNTTTTTYMTASRTSNLLQKDATPVVVNGMSTGLTRTKRGYKYLNICVERGRAFIGHAEIEEDPSSSISIHLLFGSQRFVTPLVMSRIEPHFNSECLFELPMKELSVLADSSLPIHVVAIRTDAVHRRTVIGASIMDWRKVLYSGTASLVVELKDISNPQMSTGLLEVRVTLFPAQIYLLSREEVQFHLQRDQRQDAEANRLFFVYAKQWWADFVQVRPEHADRLVKIFANSELGTREPVTNFITPLKSRWIESPRHAARFVSLLGYDQLQTIGDTSKTEIWQQLHTVLVAGQGDTHDHALLLCSLFLGFAIDAYVVLGTDKNNLAHIWVATIDPTGGVSFWESLTGVEYKKPLKHHFRTVGCCFNADCFYANIQASDAAEKTEFVFQDQKQWKELSKDALASMKRINGAVLPVQLGPSLCGNPEAQEIEMESALRQYISHYREDHDLTTVWDEDLSHLLGQSLWACEHQKLTGPASIAAFSNDFHVGIKRSIPEGHTFKRSTRDFHVNSTTGIPAASSLHLRKPNLVKILLSLPATRLGSQYE</sequence>
<keyword evidence="8" id="KW-1185">Reference proteome</keyword>
<evidence type="ECO:0000256" key="3">
    <source>
        <dbReference type="SAM" id="MobiDB-lite"/>
    </source>
</evidence>
<feature type="domain" description="CEP76 C2" evidence="4">
    <location>
        <begin position="186"/>
        <end position="323"/>
    </location>
</feature>
<organism evidence="7 8">
    <name type="scientific">Batrachochytrium salamandrivorans</name>
    <dbReference type="NCBI Taxonomy" id="1357716"/>
    <lineage>
        <taxon>Eukaryota</taxon>
        <taxon>Fungi</taxon>
        <taxon>Fungi incertae sedis</taxon>
        <taxon>Chytridiomycota</taxon>
        <taxon>Chytridiomycota incertae sedis</taxon>
        <taxon>Chytridiomycetes</taxon>
        <taxon>Rhizophydiales</taxon>
        <taxon>Rhizophydiales incertae sedis</taxon>
        <taxon>Batrachochytrium</taxon>
    </lineage>
</organism>
<accession>A0ABQ8FCG7</accession>
<dbReference type="Proteomes" id="UP001648503">
    <property type="component" value="Unassembled WGS sequence"/>
</dbReference>
<dbReference type="InterPro" id="IPR056288">
    <property type="entry name" value="CEP76_C"/>
</dbReference>
<dbReference type="PANTHER" id="PTHR46436">
    <property type="entry name" value="CENTROSOMAL PROTEIN OF 76 KDA"/>
    <property type="match status" value="1"/>
</dbReference>
<proteinExistence type="predicted"/>
<feature type="domain" description="Centrosomal protein of 76 kDa C-terminal" evidence="5">
    <location>
        <begin position="572"/>
        <end position="657"/>
    </location>
</feature>
<reference evidence="7 8" key="1">
    <citation type="submission" date="2021-02" db="EMBL/GenBank/DDBJ databases">
        <title>Variation within the Batrachochytrium salamandrivorans European outbreak.</title>
        <authorList>
            <person name="Kelly M."/>
            <person name="Pasmans F."/>
            <person name="Shea T.P."/>
            <person name="Munoz J.F."/>
            <person name="Carranza S."/>
            <person name="Cuomo C.A."/>
            <person name="Martel A."/>
        </authorList>
    </citation>
    <scope>NUCLEOTIDE SEQUENCE [LARGE SCALE GENOMIC DNA]</scope>
    <source>
        <strain evidence="7 8">AMFP18/2</strain>
    </source>
</reference>
<evidence type="ECO:0000259" key="6">
    <source>
        <dbReference type="Pfam" id="PF24656"/>
    </source>
</evidence>
<feature type="compositionally biased region" description="Polar residues" evidence="3">
    <location>
        <begin position="137"/>
        <end position="149"/>
    </location>
</feature>
<evidence type="ECO:0000259" key="5">
    <source>
        <dbReference type="Pfam" id="PF24652"/>
    </source>
</evidence>
<feature type="domain" description="CEP76/DRC7 peptidase-like" evidence="6">
    <location>
        <begin position="427"/>
        <end position="543"/>
    </location>
</feature>
<evidence type="ECO:0008006" key="9">
    <source>
        <dbReference type="Google" id="ProtNLM"/>
    </source>
</evidence>
<dbReference type="InterPro" id="IPR028926">
    <property type="entry name" value="CEP76-C2"/>
</dbReference>
<dbReference type="Pfam" id="PF24652">
    <property type="entry name" value="CEP76_C"/>
    <property type="match status" value="1"/>
</dbReference>
<gene>
    <name evidence="7" type="ORF">BASA50_006008</name>
</gene>
<dbReference type="Gene3D" id="3.10.620.30">
    <property type="match status" value="1"/>
</dbReference>
<evidence type="ECO:0000256" key="2">
    <source>
        <dbReference type="ARBA" id="ARBA00022490"/>
    </source>
</evidence>
<keyword evidence="2" id="KW-0963">Cytoplasm</keyword>
<name>A0ABQ8FCG7_9FUNG</name>
<dbReference type="InterPro" id="IPR052299">
    <property type="entry name" value="CEP76"/>
</dbReference>
<dbReference type="PANTHER" id="PTHR46436:SF1">
    <property type="entry name" value="CENTROSOMAL PROTEIN OF 76 KDA"/>
    <property type="match status" value="1"/>
</dbReference>
<evidence type="ECO:0000256" key="1">
    <source>
        <dbReference type="ARBA" id="ARBA00004300"/>
    </source>
</evidence>